<organism evidence="18 19">
    <name type="scientific">Nyctibius bracteatus</name>
    <name type="common">Rufous potoo</name>
    <dbReference type="NCBI Taxonomy" id="48426"/>
    <lineage>
        <taxon>Eukaryota</taxon>
        <taxon>Metazoa</taxon>
        <taxon>Chordata</taxon>
        <taxon>Craniata</taxon>
        <taxon>Vertebrata</taxon>
        <taxon>Euteleostomi</taxon>
        <taxon>Archelosauria</taxon>
        <taxon>Archosauria</taxon>
        <taxon>Dinosauria</taxon>
        <taxon>Saurischia</taxon>
        <taxon>Theropoda</taxon>
        <taxon>Coelurosauria</taxon>
        <taxon>Aves</taxon>
        <taxon>Neognathae</taxon>
        <taxon>Neoaves</taxon>
        <taxon>Strisores</taxon>
        <taxon>Caprimulgiformes</taxon>
        <taxon>Nyctibiidae</taxon>
        <taxon>Nyctibius</taxon>
    </lineage>
</organism>
<dbReference type="PROSITE" id="PS50172">
    <property type="entry name" value="BRCT"/>
    <property type="match status" value="1"/>
</dbReference>
<keyword evidence="19" id="KW-1185">Reference proteome</keyword>
<evidence type="ECO:0000256" key="6">
    <source>
        <dbReference type="ARBA" id="ARBA00022639"/>
    </source>
</evidence>
<sequence length="505" mass="58744">MDRIRAPAVFSQRKRQKGMHSPNLFCSYEIKFNKFVIFIMQRKMGMTRRMFLMELARRKGFRVESELSDSVTHIVAENNSYPEVLDWLRGQAVGDSSRFELLDISWFTACMEAGRPVDSEMKYRLMERDQSPPLNAPESEMPSFIASKVSQYSCQRKTTLNNYNKKFTDAFEIMAENYEFKENEIFCLEFLRAASVLKFLPFPVTRMKDIQGLPCMGDQVRDVIEEIIEEGESSKAKEVLNDERYKSFKQFTSVFGVGVKTSEKWYRMGLRTLEEVKADKTLKLSKMQKAGFLYYEDLVSCVSEAEANAVSLIVKNTVSTFLPDALVTITGGFRRGKKIGHDIDFLITNPGPREDDELLHKGLLLYCDIIESTFVKEQLPSRKVDAMDNFQKCFAILKLYQPRVDNSSYNTSKNLDMAEVKDWKAIRVDLVITPFEQYAYALLGWTGSRQFGRDLRRYATHERKMMLDNHALYDRRKRIFLKARSEEEIFAHLGLDYVEPWERNA</sequence>
<dbReference type="InterPro" id="IPR001357">
    <property type="entry name" value="BRCT_dom"/>
</dbReference>
<evidence type="ECO:0000256" key="16">
    <source>
        <dbReference type="PIRSR" id="PIRSR000817-1"/>
    </source>
</evidence>
<dbReference type="CDD" id="cd18443">
    <property type="entry name" value="BRCT_DNTT"/>
    <property type="match status" value="1"/>
</dbReference>
<dbReference type="GO" id="GO:0003912">
    <property type="term" value="F:DNA nucleotidylexotransferase activity"/>
    <property type="evidence" value="ECO:0007669"/>
    <property type="project" value="UniProtKB-KW"/>
</dbReference>
<dbReference type="SUPFAM" id="SSF52113">
    <property type="entry name" value="BRCT domain"/>
    <property type="match status" value="1"/>
</dbReference>
<dbReference type="EC" id="2.7.7.31" evidence="4"/>
<evidence type="ECO:0000256" key="7">
    <source>
        <dbReference type="ARBA" id="ARBA00022679"/>
    </source>
</evidence>
<dbReference type="InterPro" id="IPR001726">
    <property type="entry name" value="TdT/Mu"/>
</dbReference>
<dbReference type="InterPro" id="IPR019843">
    <property type="entry name" value="DNA_pol-X_BS"/>
</dbReference>
<dbReference type="Gene3D" id="3.30.460.10">
    <property type="entry name" value="Beta Polymerase, domain 2"/>
    <property type="match status" value="1"/>
</dbReference>
<evidence type="ECO:0000256" key="15">
    <source>
        <dbReference type="ARBA" id="ARBA00048976"/>
    </source>
</evidence>
<dbReference type="Pfam" id="PF00533">
    <property type="entry name" value="BRCT"/>
    <property type="match status" value="1"/>
</dbReference>
<dbReference type="InterPro" id="IPR022312">
    <property type="entry name" value="DNA_pol_X"/>
</dbReference>
<comment type="cofactor">
    <cofactor evidence="1 16">
        <name>Mg(2+)</name>
        <dbReference type="ChEBI" id="CHEBI:18420"/>
    </cofactor>
</comment>
<feature type="non-terminal residue" evidence="18">
    <location>
        <position position="1"/>
    </location>
</feature>
<comment type="caution">
    <text evidence="18">The sequence shown here is derived from an EMBL/GenBank/DDBJ whole genome shotgun (WGS) entry which is preliminary data.</text>
</comment>
<dbReference type="InterPro" id="IPR029398">
    <property type="entry name" value="PolB_thumb"/>
</dbReference>
<accession>A0A7K8SRY9</accession>
<dbReference type="PRINTS" id="PR00871">
    <property type="entry name" value="DNAPOLXTDT"/>
</dbReference>
<dbReference type="GO" id="GO:0006304">
    <property type="term" value="P:DNA modification"/>
    <property type="evidence" value="ECO:0007669"/>
    <property type="project" value="UniProtKB-KW"/>
</dbReference>
<evidence type="ECO:0000259" key="17">
    <source>
        <dbReference type="PROSITE" id="PS50172"/>
    </source>
</evidence>
<dbReference type="InterPro" id="IPR028207">
    <property type="entry name" value="DNA_pol_B_palm_palm"/>
</dbReference>
<reference evidence="18 19" key="1">
    <citation type="submission" date="2019-09" db="EMBL/GenBank/DDBJ databases">
        <title>Bird 10,000 Genomes (B10K) Project - Family phase.</title>
        <authorList>
            <person name="Zhang G."/>
        </authorList>
    </citation>
    <scope>NUCLEOTIDE SEQUENCE [LARGE SCALE GENOMIC DNA]</scope>
    <source>
        <strain evidence="18">B10K-CU-031-10</strain>
        <tissue evidence="18">Muscle</tissue>
    </source>
</reference>
<dbReference type="InterPro" id="IPR036420">
    <property type="entry name" value="BRCT_dom_sf"/>
</dbReference>
<dbReference type="PIRSF" id="PIRSF501175">
    <property type="entry name" value="TDT"/>
    <property type="match status" value="1"/>
</dbReference>
<feature type="binding site" evidence="16">
    <location>
        <position position="344"/>
    </location>
    <ligand>
        <name>Mg(2+)</name>
        <dbReference type="ChEBI" id="CHEBI:18420"/>
    </ligand>
</feature>
<dbReference type="GO" id="GO:0003887">
    <property type="term" value="F:DNA-directed DNA polymerase activity"/>
    <property type="evidence" value="ECO:0007669"/>
    <property type="project" value="InterPro"/>
</dbReference>
<protein>
    <recommendedName>
        <fullName evidence="5">DNA nucleotidylexotransferase</fullName>
        <ecNumber evidence="4">2.7.7.31</ecNumber>
    </recommendedName>
    <alternativeName>
        <fullName evidence="12">Terminal addition enzyme</fullName>
    </alternativeName>
    <alternativeName>
        <fullName evidence="13">Terminal deoxynucleotidyltransferase</fullName>
    </alternativeName>
</protein>
<feature type="non-terminal residue" evidence="18">
    <location>
        <position position="505"/>
    </location>
</feature>
<keyword evidence="8" id="KW-0548">Nucleotidyltransferase</keyword>
<dbReference type="PIRSF" id="PIRSF000817">
    <property type="entry name" value="DNA_NT"/>
    <property type="match status" value="1"/>
</dbReference>
<evidence type="ECO:0000313" key="18">
    <source>
        <dbReference type="EMBL" id="NXF32847.1"/>
    </source>
</evidence>
<evidence type="ECO:0000256" key="3">
    <source>
        <dbReference type="ARBA" id="ARBA00008323"/>
    </source>
</evidence>
<gene>
    <name evidence="18" type="primary">Dntt</name>
    <name evidence="18" type="ORF">NYCBRA_R00841</name>
</gene>
<evidence type="ECO:0000256" key="9">
    <source>
        <dbReference type="ARBA" id="ARBA00022723"/>
    </source>
</evidence>
<dbReference type="InterPro" id="IPR043519">
    <property type="entry name" value="NT_sf"/>
</dbReference>
<dbReference type="Gene3D" id="3.40.50.10190">
    <property type="entry name" value="BRCT domain"/>
    <property type="match status" value="1"/>
</dbReference>
<keyword evidence="7 18" id="KW-0808">Transferase</keyword>
<dbReference type="Gene3D" id="1.10.150.20">
    <property type="entry name" value="5' to 3' exonuclease, C-terminal subdomain"/>
    <property type="match status" value="1"/>
</dbReference>
<comment type="subcellular location">
    <subcellularLocation>
        <location evidence="2">Nucleus</location>
    </subcellularLocation>
</comment>
<evidence type="ECO:0000256" key="2">
    <source>
        <dbReference type="ARBA" id="ARBA00004123"/>
    </source>
</evidence>
<dbReference type="SUPFAM" id="SSF81301">
    <property type="entry name" value="Nucleotidyltransferase"/>
    <property type="match status" value="1"/>
</dbReference>
<keyword evidence="6" id="KW-0780">Terminal addition</keyword>
<dbReference type="GO" id="GO:0006303">
    <property type="term" value="P:double-strand break repair via nonhomologous end joining"/>
    <property type="evidence" value="ECO:0007669"/>
    <property type="project" value="TreeGrafter"/>
</dbReference>
<dbReference type="Pfam" id="PF14716">
    <property type="entry name" value="HHH_8"/>
    <property type="match status" value="1"/>
</dbReference>
<evidence type="ECO:0000256" key="1">
    <source>
        <dbReference type="ARBA" id="ARBA00001946"/>
    </source>
</evidence>
<proteinExistence type="inferred from homology"/>
<dbReference type="PRINTS" id="PR00869">
    <property type="entry name" value="DNAPOLX"/>
</dbReference>
<name>A0A7K8SRY9_9AVES</name>
<dbReference type="PANTHER" id="PTHR11276">
    <property type="entry name" value="DNA POLYMERASE TYPE-X FAMILY MEMBER"/>
    <property type="match status" value="1"/>
</dbReference>
<evidence type="ECO:0000256" key="13">
    <source>
        <dbReference type="ARBA" id="ARBA00032840"/>
    </source>
</evidence>
<evidence type="ECO:0000256" key="10">
    <source>
        <dbReference type="ARBA" id="ARBA00022842"/>
    </source>
</evidence>
<dbReference type="SUPFAM" id="SSF47802">
    <property type="entry name" value="DNA polymerase beta, N-terminal domain-like"/>
    <property type="match status" value="1"/>
</dbReference>
<comment type="function">
    <text evidence="14">Template-independent DNA polymerase which catalyzes the random addition of deoxynucleoside 5'-triphosphate to the 3'-end of a DNA initiator. One of the in vivo functions of this enzyme is the addition of nucleotides at the junction (N region) of rearranged Ig heavy chain and T-cell receptor gene segments during the maturation of B- and T-cells.</text>
</comment>
<dbReference type="Proteomes" id="UP000538472">
    <property type="component" value="Unassembled WGS sequence"/>
</dbReference>
<dbReference type="Pfam" id="PF10391">
    <property type="entry name" value="DNA_pol_lambd_f"/>
    <property type="match status" value="1"/>
</dbReference>
<dbReference type="Gene3D" id="1.10.150.110">
    <property type="entry name" value="DNA polymerase beta, N-terminal domain-like"/>
    <property type="match status" value="1"/>
</dbReference>
<dbReference type="FunFam" id="3.40.50.10190:FF:000041">
    <property type="entry name" value="DNA nucleotidylexotransferase"/>
    <property type="match status" value="1"/>
</dbReference>
<dbReference type="InterPro" id="IPR018944">
    <property type="entry name" value="DNA_pol_lambd_fingers_domain"/>
</dbReference>
<feature type="binding site" evidence="16">
    <location>
        <position position="429"/>
    </location>
    <ligand>
        <name>Mg(2+)</name>
        <dbReference type="ChEBI" id="CHEBI:18420"/>
    </ligand>
</feature>
<dbReference type="CDD" id="cd00141">
    <property type="entry name" value="NT_POLXc"/>
    <property type="match status" value="1"/>
</dbReference>
<dbReference type="SMART" id="SM00483">
    <property type="entry name" value="POLXc"/>
    <property type="match status" value="1"/>
</dbReference>
<dbReference type="FunFam" id="3.30.210.10:FF:000003">
    <property type="entry name" value="DNA nucleotidylexotransferase"/>
    <property type="match status" value="1"/>
</dbReference>
<dbReference type="InterPro" id="IPR010996">
    <property type="entry name" value="HHH_MUS81"/>
</dbReference>
<dbReference type="FunFam" id="1.10.150.20:FF:000010">
    <property type="entry name" value="DNA polymerase lambda"/>
    <property type="match status" value="1"/>
</dbReference>
<keyword evidence="11" id="KW-0539">Nucleus</keyword>
<comment type="catalytic activity">
    <reaction evidence="15">
        <text>DNA(n) + a 2'-deoxyribonucleoside 5'-triphosphate = DNA(n+1) + diphosphate</text>
        <dbReference type="Rhea" id="RHEA:22508"/>
        <dbReference type="Rhea" id="RHEA-COMP:17339"/>
        <dbReference type="Rhea" id="RHEA-COMP:17340"/>
        <dbReference type="ChEBI" id="CHEBI:33019"/>
        <dbReference type="ChEBI" id="CHEBI:61560"/>
        <dbReference type="ChEBI" id="CHEBI:173112"/>
        <dbReference type="EC" id="2.7.7.31"/>
    </reaction>
</comment>
<dbReference type="InterPro" id="IPR027292">
    <property type="entry name" value="TdT"/>
</dbReference>
<evidence type="ECO:0000256" key="14">
    <source>
        <dbReference type="ARBA" id="ARBA00037135"/>
    </source>
</evidence>
<keyword evidence="10 16" id="KW-0460">Magnesium</keyword>
<dbReference type="GO" id="GO:0046872">
    <property type="term" value="F:metal ion binding"/>
    <property type="evidence" value="ECO:0007669"/>
    <property type="project" value="UniProtKB-KW"/>
</dbReference>
<dbReference type="GO" id="GO:0003677">
    <property type="term" value="F:DNA binding"/>
    <property type="evidence" value="ECO:0007669"/>
    <property type="project" value="InterPro"/>
</dbReference>
<dbReference type="InterPro" id="IPR002054">
    <property type="entry name" value="DNA-dir_DNA_pol_X"/>
</dbReference>
<evidence type="ECO:0000256" key="8">
    <source>
        <dbReference type="ARBA" id="ARBA00022695"/>
    </source>
</evidence>
<dbReference type="FunFam" id="1.10.150.110:FF:000003">
    <property type="entry name" value="DNA polymerase mu"/>
    <property type="match status" value="1"/>
</dbReference>
<dbReference type="EMBL" id="VWZB01000134">
    <property type="protein sequence ID" value="NXF32847.1"/>
    <property type="molecule type" value="Genomic_DNA"/>
</dbReference>
<feature type="domain" description="BRCT" evidence="17">
    <location>
        <begin position="27"/>
        <end position="124"/>
    </location>
</feature>
<evidence type="ECO:0000256" key="12">
    <source>
        <dbReference type="ARBA" id="ARBA00032157"/>
    </source>
</evidence>
<dbReference type="PROSITE" id="PS00522">
    <property type="entry name" value="DNA_POLYMERASE_X"/>
    <property type="match status" value="1"/>
</dbReference>
<dbReference type="PANTHER" id="PTHR11276:SF21">
    <property type="entry name" value="DNA NUCLEOTIDYLEXOTRANSFERASE"/>
    <property type="match status" value="1"/>
</dbReference>
<feature type="binding site" evidence="16">
    <location>
        <position position="342"/>
    </location>
    <ligand>
        <name>Mg(2+)</name>
        <dbReference type="ChEBI" id="CHEBI:18420"/>
    </ligand>
</feature>
<dbReference type="AlphaFoldDB" id="A0A7K8SRY9"/>
<keyword evidence="9 16" id="KW-0479">Metal-binding</keyword>
<evidence type="ECO:0000256" key="4">
    <source>
        <dbReference type="ARBA" id="ARBA00012435"/>
    </source>
</evidence>
<dbReference type="InterPro" id="IPR037160">
    <property type="entry name" value="DNA_Pol_thumb_sf"/>
</dbReference>
<dbReference type="Gene3D" id="3.30.210.10">
    <property type="entry name" value="DNA polymerase, thumb domain"/>
    <property type="match status" value="1"/>
</dbReference>
<evidence type="ECO:0000256" key="5">
    <source>
        <dbReference type="ARBA" id="ARBA00015018"/>
    </source>
</evidence>
<dbReference type="SMART" id="SM00292">
    <property type="entry name" value="BRCT"/>
    <property type="match status" value="1"/>
</dbReference>
<dbReference type="GO" id="GO:0005634">
    <property type="term" value="C:nucleus"/>
    <property type="evidence" value="ECO:0007669"/>
    <property type="project" value="UniProtKB-SubCell"/>
</dbReference>
<dbReference type="Pfam" id="PF14791">
    <property type="entry name" value="DNA_pol_B_thumb"/>
    <property type="match status" value="1"/>
</dbReference>
<comment type="similarity">
    <text evidence="3">Belongs to the DNA polymerase type-X family.</text>
</comment>
<dbReference type="SUPFAM" id="SSF81585">
    <property type="entry name" value="PsbU/PolX domain-like"/>
    <property type="match status" value="1"/>
</dbReference>
<evidence type="ECO:0000256" key="11">
    <source>
        <dbReference type="ARBA" id="ARBA00023242"/>
    </source>
</evidence>
<evidence type="ECO:0000313" key="19">
    <source>
        <dbReference type="Proteomes" id="UP000538472"/>
    </source>
</evidence>
<dbReference type="InterPro" id="IPR027421">
    <property type="entry name" value="DNA_pol_lamdba_lyase_dom_sf"/>
</dbReference>
<dbReference type="Pfam" id="PF14792">
    <property type="entry name" value="DNA_pol_B_palm"/>
    <property type="match status" value="1"/>
</dbReference>